<organism evidence="1 2">
    <name type="scientific">Tuber melanosporum (strain Mel28)</name>
    <name type="common">Perigord black truffle</name>
    <dbReference type="NCBI Taxonomy" id="656061"/>
    <lineage>
        <taxon>Eukaryota</taxon>
        <taxon>Fungi</taxon>
        <taxon>Dikarya</taxon>
        <taxon>Ascomycota</taxon>
        <taxon>Pezizomycotina</taxon>
        <taxon>Pezizomycetes</taxon>
        <taxon>Pezizales</taxon>
        <taxon>Tuberaceae</taxon>
        <taxon>Tuber</taxon>
    </lineage>
</organism>
<name>D5GGV8_TUBMM</name>
<sequence length="55" mass="5818">MCRKTTCSKCSGTTWVGCGAHIPQVMERVPKNQWCKCPGGGDGGYPPGGSWCLIS</sequence>
<evidence type="ECO:0000313" key="1">
    <source>
        <dbReference type="EMBL" id="CAZ83751.1"/>
    </source>
</evidence>
<protein>
    <submittedName>
        <fullName evidence="1">(Perigord truffle) hypothetical protein</fullName>
    </submittedName>
</protein>
<accession>D5GGV8</accession>
<dbReference type="InParanoid" id="D5GGV8"/>
<dbReference type="PANTHER" id="PTHR34724">
    <property type="entry name" value="OS12G0596101 PROTEIN"/>
    <property type="match status" value="1"/>
</dbReference>
<dbReference type="RefSeq" id="XP_002839560.1">
    <property type="nucleotide sequence ID" value="XM_002839514.1"/>
</dbReference>
<evidence type="ECO:0000313" key="2">
    <source>
        <dbReference type="Proteomes" id="UP000006911"/>
    </source>
</evidence>
<dbReference type="EMBL" id="FN430277">
    <property type="protein sequence ID" value="CAZ83751.1"/>
    <property type="molecule type" value="Genomic_DNA"/>
</dbReference>
<gene>
    <name evidence="1" type="ORF">GSTUM_00002054001</name>
</gene>
<reference evidence="1 2" key="1">
    <citation type="journal article" date="2010" name="Nature">
        <title>Perigord black truffle genome uncovers evolutionary origins and mechanisms of symbiosis.</title>
        <authorList>
            <person name="Martin F."/>
            <person name="Kohler A."/>
            <person name="Murat C."/>
            <person name="Balestrini R."/>
            <person name="Coutinho P.M."/>
            <person name="Jaillon O."/>
            <person name="Montanini B."/>
            <person name="Morin E."/>
            <person name="Noel B."/>
            <person name="Percudani R."/>
            <person name="Porcel B."/>
            <person name="Rubini A."/>
            <person name="Amicucci A."/>
            <person name="Amselem J."/>
            <person name="Anthouard V."/>
            <person name="Arcioni S."/>
            <person name="Artiguenave F."/>
            <person name="Aury J.M."/>
            <person name="Ballario P."/>
            <person name="Bolchi A."/>
            <person name="Brenna A."/>
            <person name="Brun A."/>
            <person name="Buee M."/>
            <person name="Cantarel B."/>
            <person name="Chevalier G."/>
            <person name="Couloux A."/>
            <person name="Da Silva C."/>
            <person name="Denoeud F."/>
            <person name="Duplessis S."/>
            <person name="Ghignone S."/>
            <person name="Hilselberger B."/>
            <person name="Iotti M."/>
            <person name="Marcais B."/>
            <person name="Mello A."/>
            <person name="Miranda M."/>
            <person name="Pacioni G."/>
            <person name="Quesneville H."/>
            <person name="Riccioni C."/>
            <person name="Ruotolo R."/>
            <person name="Splivallo R."/>
            <person name="Stocchi V."/>
            <person name="Tisserant E."/>
            <person name="Viscomi A.R."/>
            <person name="Zambonelli A."/>
            <person name="Zampieri E."/>
            <person name="Henrissat B."/>
            <person name="Lebrun M.H."/>
            <person name="Paolocci F."/>
            <person name="Bonfante P."/>
            <person name="Ottonello S."/>
            <person name="Wincker P."/>
        </authorList>
    </citation>
    <scope>NUCLEOTIDE SEQUENCE [LARGE SCALE GENOMIC DNA]</scope>
    <source>
        <strain evidence="1 2">Mel28</strain>
    </source>
</reference>
<dbReference type="GeneID" id="9181722"/>
<dbReference type="HOGENOM" id="CLU_175850_0_0_1"/>
<dbReference type="Proteomes" id="UP000006911">
    <property type="component" value="Unassembled WGS sequence"/>
</dbReference>
<keyword evidence="2" id="KW-1185">Reference proteome</keyword>
<proteinExistence type="predicted"/>
<dbReference type="AlphaFoldDB" id="D5GGV8"/>
<dbReference type="PANTHER" id="PTHR34724:SF2">
    <property type="entry name" value="OS12G0596101 PROTEIN"/>
    <property type="match status" value="1"/>
</dbReference>
<dbReference type="OMA" id="WCTCISE"/>
<dbReference type="KEGG" id="tml:GSTUM_00002054001"/>